<name>A0ACD1HJW5_9EURO</name>
<dbReference type="EMBL" id="KZ824937">
    <property type="protein sequence ID" value="RAH73904.1"/>
    <property type="molecule type" value="Genomic_DNA"/>
</dbReference>
<reference evidence="1" key="1">
    <citation type="submission" date="2018-02" db="EMBL/GenBank/DDBJ databases">
        <title>The genomes of Aspergillus section Nigri reveals drivers in fungal speciation.</title>
        <authorList>
            <consortium name="DOE Joint Genome Institute"/>
            <person name="Vesth T.C."/>
            <person name="Nybo J."/>
            <person name="Theobald S."/>
            <person name="Brandl J."/>
            <person name="Frisvad J.C."/>
            <person name="Nielsen K.F."/>
            <person name="Lyhne E.K."/>
            <person name="Kogle M.E."/>
            <person name="Kuo A."/>
            <person name="Riley R."/>
            <person name="Clum A."/>
            <person name="Nolan M."/>
            <person name="Lipzen A."/>
            <person name="Salamov A."/>
            <person name="Henrissat B."/>
            <person name="Wiebenga A."/>
            <person name="De vries R.P."/>
            <person name="Grigoriev I.V."/>
            <person name="Mortensen U.H."/>
            <person name="Andersen M.R."/>
            <person name="Baker S.E."/>
        </authorList>
    </citation>
    <scope>NUCLEOTIDE SEQUENCE</scope>
    <source>
        <strain evidence="1">CBS 121060</strain>
    </source>
</reference>
<proteinExistence type="predicted"/>
<evidence type="ECO:0000313" key="2">
    <source>
        <dbReference type="Proteomes" id="UP000249661"/>
    </source>
</evidence>
<protein>
    <submittedName>
        <fullName evidence="1">Uncharacterized protein</fullName>
    </submittedName>
</protein>
<evidence type="ECO:0000313" key="1">
    <source>
        <dbReference type="EMBL" id="RAH73904.1"/>
    </source>
</evidence>
<accession>A0ACD1HJW5</accession>
<dbReference type="Proteomes" id="UP000249661">
    <property type="component" value="Unassembled WGS sequence"/>
</dbReference>
<gene>
    <name evidence="1" type="ORF">BO66DRAFT_175612</name>
</gene>
<organism evidence="1 2">
    <name type="scientific">Aspergillus aculeatinus CBS 121060</name>
    <dbReference type="NCBI Taxonomy" id="1448322"/>
    <lineage>
        <taxon>Eukaryota</taxon>
        <taxon>Fungi</taxon>
        <taxon>Dikarya</taxon>
        <taxon>Ascomycota</taxon>
        <taxon>Pezizomycotina</taxon>
        <taxon>Eurotiomycetes</taxon>
        <taxon>Eurotiomycetidae</taxon>
        <taxon>Eurotiales</taxon>
        <taxon>Aspergillaceae</taxon>
        <taxon>Aspergillus</taxon>
        <taxon>Aspergillus subgen. Circumdati</taxon>
    </lineage>
</organism>
<keyword evidence="2" id="KW-1185">Reference proteome</keyword>
<sequence>MAIVPTSVHSTLSLVRFLLSHLNFPTDCPQQLGFFHLKKYVFPPIPWMFFGRSIYCFSISHVGLSLTVCTDLRVDRVNRYRYRSGTRL</sequence>